<sequence>MIDSQMDDMIKEKLALKEQVDSLEQNLSKQIKEKECLLQTFNVFKSESKEKEDKYMENEIDLEKKIKELDNILFKVGQSAQRVHMLTKPQDFYDNIYKQALGYQNSFHLKKAQRIKPTLYDGIVISDKHVAMPVIDDEETLILEEESRSKMSEKEKDPEAIKQNISHKPIDYEKLNSLSDDFGKHFTPQQELSVEQAFWLRMSNPTSKPSDASPVKIEAPGELPKVSLVNESLKKLKFHLARFDNVVKIRTTPDARTEGEWGFEHTKAFFNNEIIPFLISLKYIFNVFVKDLLNEIMEVQTIFNQMDVVVQKSSVDKKCLEITKKELLLENDRLLQQIMSQDVLLTVMNSMSLIGESVHMDRKRNESCDKCSNLEAELLKSQYVHNDLLKSHSQLEKHCISLELSIQMNQEIFQKDESCNNQNALEIPEFFKNNDLKAQLQDKDTTICKLKDIIKSMREKSKDENVNYDYCDIETKMWNWRIHSLLNVNSKPIGATCKKSIFDGVYDMCPLDFVENVNRRAKSAKKHKNKIFGNLRITSATVVPILRKPLPTQLKHKNQRLKFIAGNLKKQKMIFLLLLLLSDISPDWYSGIYTQGCSKHMTGTTLPTQNFLVNFWDTVRFGDDQYCKNYWCNGELSQLGNLAKDDLARGIPRLKFQKDHLCSACALALCYPTNDNDDLGKLDAKADIGIFIGYVPAKKAFRIYNKRTWKIIKTIHVTFDELTAMDFEQFSSGPGLHSMTPASSSSGLVPNTISQQPCIPPNRDDWDHLFQPMFDEYFNPISIAISPVPVAAAPRTVVLADSPMSTSIDQDAPSINSTPQGSSSNVNTDEFGGVLKNKARLVDQGLRQEEGIDFEESFAPVARIEAIRIFDNPSHVYKLKKPIYCLKQAPRAWYDMLSSFLISQHFSKGAVDPTLFTQQAGNDLLLMSFFLGLQISQSKAYRKHLQAIKRIIQYLKGTINVGLWYSKDTGISLTAYADADHVGCQDTRCSTSGSAQFLGDKLVIWSSKKQKCTAISSTGAKYIALSRCCAQILWIRSQLTDYGFQFNKIPLYCDNKSAIALICNNVQHSRAKHIDVRYHFIKEQVENRVVELYFIRTEYQLADIFTKPLPRERFNFLIEKLDSNPTIILKASISKRKLDLLTEFILGHGLLYDHAKACDYFASQPVLPIFHKRTIMSSIITQKAKLDLELVPKEKRLEIGKCNGRLNPGNIQREPTFQVVLDALALTPCYYAFLITADVPEGQDFDTIPTDEEIVYFLRDLGHTEEIYSLNDVVVDQMHQPWRTFAALINRSLSGKTSSLDKLRLSRAQILWGMYHQKNVDYVELLWEDFIYQIDNKTYKKQEKMYYLRFTKVIIHHFLTQDKTLSCRNKIGMHTSKDDYLINTLRFVSAKEETQVYGAILPDSLTSLEMKETKAYNTYIVLTEEPTGKSKRVKRPAKKTTKAPTRGVVIRETPEIPVSKKKEKVDVTRGKGIELLSQVALTEDAQFEEVQKKSMRDFHKTHPSGSGTVTKTAPSAAKIKRSVTSEGIGVKPGVPDVTEEESSESEVESWGNDEDDSNNEQESSSEDSDQKDDSDDDKTQSDNENESNSEHETDENESGSKSDQDKNEEDEDDEEEVKDELVKTPSNDFDDEDETKFTDKAEGDEDEEMDYTTSQLYDDVDIRLNEPVDTDKEFVQEEGTDAAMTNVQQGNENLEILQVIEDAHVTLSTVPQKTEVPQTPTLLTVPVSVISDSSPLFSTVIPQSLPSFTSPPKQSIPTPPPTEATNPQSALPNFASIFQFNNRVTTLEQEVAELKKDPLHTQVTALVDDHLDARLGTTKDEFMNFLSGSLTTRITEQVQNQLPQILTEEVSNFAPPSNPKDGSRVMLEIIFELIRQNKNETKGLKLSFKNSTSWWRIIEDLVKDIKL</sequence>
<protein>
    <submittedName>
        <fullName evidence="5">Retrovirus-related pol polyprotein from transposon TNT 1-94</fullName>
    </submittedName>
</protein>
<dbReference type="Pfam" id="PF07727">
    <property type="entry name" value="RVT_2"/>
    <property type="match status" value="1"/>
</dbReference>
<dbReference type="Pfam" id="PF25597">
    <property type="entry name" value="SH3_retrovirus"/>
    <property type="match status" value="1"/>
</dbReference>
<feature type="compositionally biased region" description="Acidic residues" evidence="2">
    <location>
        <begin position="1537"/>
        <end position="1576"/>
    </location>
</feature>
<gene>
    <name evidence="5" type="ORF">Tco_0951945</name>
</gene>
<evidence type="ECO:0000313" key="6">
    <source>
        <dbReference type="Proteomes" id="UP001151760"/>
    </source>
</evidence>
<feature type="region of interest" description="Disordered" evidence="2">
    <location>
        <begin position="808"/>
        <end position="829"/>
    </location>
</feature>
<feature type="compositionally biased region" description="Acidic residues" evidence="2">
    <location>
        <begin position="1583"/>
        <end position="1597"/>
    </location>
</feature>
<proteinExistence type="predicted"/>
<organism evidence="5 6">
    <name type="scientific">Tanacetum coccineum</name>
    <dbReference type="NCBI Taxonomy" id="301880"/>
    <lineage>
        <taxon>Eukaryota</taxon>
        <taxon>Viridiplantae</taxon>
        <taxon>Streptophyta</taxon>
        <taxon>Embryophyta</taxon>
        <taxon>Tracheophyta</taxon>
        <taxon>Spermatophyta</taxon>
        <taxon>Magnoliopsida</taxon>
        <taxon>eudicotyledons</taxon>
        <taxon>Gunneridae</taxon>
        <taxon>Pentapetalae</taxon>
        <taxon>asterids</taxon>
        <taxon>campanulids</taxon>
        <taxon>Asterales</taxon>
        <taxon>Asteraceae</taxon>
        <taxon>Asteroideae</taxon>
        <taxon>Anthemideae</taxon>
        <taxon>Anthemidinae</taxon>
        <taxon>Tanacetum</taxon>
    </lineage>
</organism>
<feature type="compositionally biased region" description="Polar residues" evidence="2">
    <location>
        <begin position="1503"/>
        <end position="1513"/>
    </location>
</feature>
<evidence type="ECO:0000313" key="5">
    <source>
        <dbReference type="EMBL" id="GJT43230.1"/>
    </source>
</evidence>
<dbReference type="EMBL" id="BQNB010015711">
    <property type="protein sequence ID" value="GJT43230.1"/>
    <property type="molecule type" value="Genomic_DNA"/>
</dbReference>
<evidence type="ECO:0000259" key="3">
    <source>
        <dbReference type="Pfam" id="PF07727"/>
    </source>
</evidence>
<feature type="compositionally biased region" description="Polar residues" evidence="2">
    <location>
        <begin position="808"/>
        <end position="828"/>
    </location>
</feature>
<reference evidence="5" key="1">
    <citation type="journal article" date="2022" name="Int. J. Mol. Sci.">
        <title>Draft Genome of Tanacetum Coccineum: Genomic Comparison of Closely Related Tanacetum-Family Plants.</title>
        <authorList>
            <person name="Yamashiro T."/>
            <person name="Shiraishi A."/>
            <person name="Nakayama K."/>
            <person name="Satake H."/>
        </authorList>
    </citation>
    <scope>NUCLEOTIDE SEQUENCE</scope>
</reference>
<feature type="region of interest" description="Disordered" evidence="2">
    <location>
        <begin position="1492"/>
        <end position="1654"/>
    </location>
</feature>
<feature type="domain" description="Retroviral polymerase SH3-like" evidence="4">
    <location>
        <begin position="669"/>
        <end position="727"/>
    </location>
</feature>
<feature type="compositionally biased region" description="Acidic residues" evidence="2">
    <location>
        <begin position="1606"/>
        <end position="1618"/>
    </location>
</feature>
<evidence type="ECO:0000259" key="4">
    <source>
        <dbReference type="Pfam" id="PF25597"/>
    </source>
</evidence>
<evidence type="ECO:0000256" key="1">
    <source>
        <dbReference type="SAM" id="Coils"/>
    </source>
</evidence>
<accession>A0ABQ5DVN4</accession>
<dbReference type="PANTHER" id="PTHR11439:SF509">
    <property type="entry name" value="RNA-DIRECTED DNA POLYMERASE"/>
    <property type="match status" value="1"/>
</dbReference>
<dbReference type="PANTHER" id="PTHR11439">
    <property type="entry name" value="GAG-POL-RELATED RETROTRANSPOSON"/>
    <property type="match status" value="1"/>
</dbReference>
<comment type="caution">
    <text evidence="5">The sequence shown here is derived from an EMBL/GenBank/DDBJ whole genome shotgun (WGS) entry which is preliminary data.</text>
</comment>
<dbReference type="InterPro" id="IPR013103">
    <property type="entry name" value="RVT_2"/>
</dbReference>
<evidence type="ECO:0000256" key="2">
    <source>
        <dbReference type="SAM" id="MobiDB-lite"/>
    </source>
</evidence>
<reference evidence="5" key="2">
    <citation type="submission" date="2022-01" db="EMBL/GenBank/DDBJ databases">
        <authorList>
            <person name="Yamashiro T."/>
            <person name="Shiraishi A."/>
            <person name="Satake H."/>
            <person name="Nakayama K."/>
        </authorList>
    </citation>
    <scope>NUCLEOTIDE SEQUENCE</scope>
</reference>
<keyword evidence="6" id="KW-1185">Reference proteome</keyword>
<feature type="domain" description="Reverse transcriptase Ty1/copia-type" evidence="3">
    <location>
        <begin position="872"/>
        <end position="931"/>
    </location>
</feature>
<feature type="region of interest" description="Disordered" evidence="2">
    <location>
        <begin position="1747"/>
        <end position="1768"/>
    </location>
</feature>
<dbReference type="Proteomes" id="UP001151760">
    <property type="component" value="Unassembled WGS sequence"/>
</dbReference>
<dbReference type="InterPro" id="IPR057670">
    <property type="entry name" value="SH3_retrovirus"/>
</dbReference>
<dbReference type="CDD" id="cd09272">
    <property type="entry name" value="RNase_HI_RT_Ty1"/>
    <property type="match status" value="1"/>
</dbReference>
<keyword evidence="1" id="KW-0175">Coiled coil</keyword>
<feature type="coiled-coil region" evidence="1">
    <location>
        <begin position="6"/>
        <end position="40"/>
    </location>
</feature>
<name>A0ABQ5DVN4_9ASTR</name>